<name>A0A0F5MY21_9MYCO</name>
<dbReference type="AlphaFoldDB" id="A0A0F5MY21"/>
<dbReference type="STRING" id="342002.BST15_17810"/>
<evidence type="ECO:0000313" key="3">
    <source>
        <dbReference type="Proteomes" id="UP000034416"/>
    </source>
</evidence>
<dbReference type="PATRIC" id="fig|342002.3.peg.1960"/>
<protein>
    <submittedName>
        <fullName evidence="1">Uncharacterized protein</fullName>
    </submittedName>
</protein>
<keyword evidence="4" id="KW-1185">Reference proteome</keyword>
<evidence type="ECO:0000313" key="4">
    <source>
        <dbReference type="Proteomes" id="UP000192327"/>
    </source>
</evidence>
<gene>
    <name evidence="2" type="ORF">BST15_17810</name>
    <name evidence="1" type="ORF">WR43_08880</name>
</gene>
<reference evidence="3" key="1">
    <citation type="submission" date="2015-04" db="EMBL/GenBank/DDBJ databases">
        <title>Genome sequence of Mycobacterium arupense GUC1.</title>
        <authorList>
            <person name="Greninger A.L."/>
            <person name="Cunningham G."/>
            <person name="Chiu C.Y."/>
            <person name="Miller S."/>
        </authorList>
    </citation>
    <scope>NUCLEOTIDE SEQUENCE [LARGE SCALE GENOMIC DNA]</scope>
    <source>
        <strain evidence="3">GUC1</strain>
    </source>
</reference>
<reference evidence="1" key="2">
    <citation type="submission" date="2015-04" db="EMBL/GenBank/DDBJ databases">
        <title>Genome sequence of Mycobacterium arupense strain GUC1.</title>
        <authorList>
            <person name="Greninger A.L."/>
            <person name="Cunningham G."/>
            <person name="Chiu C.Y."/>
            <person name="Miller S."/>
        </authorList>
    </citation>
    <scope>NUCLEOTIDE SEQUENCE</scope>
    <source>
        <strain evidence="1">GUC1</strain>
    </source>
</reference>
<evidence type="ECO:0000313" key="1">
    <source>
        <dbReference type="EMBL" id="KKB99606.1"/>
    </source>
</evidence>
<sequence length="103" mass="10918">MSVDQDDIIDQAASLNQGSLDAAVPIITVMVRAYTRGNGFTAGEPNDELAAVITTAASRLAANPAGFPNDKTAGEFSQSLRGAFGGWTLAEQFVLNRYRVRAQ</sequence>
<proteinExistence type="predicted"/>
<comment type="caution">
    <text evidence="1">The sequence shown here is derived from an EMBL/GenBank/DDBJ whole genome shotgun (WGS) entry which is preliminary data.</text>
</comment>
<dbReference type="Proteomes" id="UP000034416">
    <property type="component" value="Unassembled WGS sequence"/>
</dbReference>
<dbReference type="EMBL" id="MVHH01000052">
    <property type="protein sequence ID" value="OQZ93588.1"/>
    <property type="molecule type" value="Genomic_DNA"/>
</dbReference>
<dbReference type="Proteomes" id="UP000192327">
    <property type="component" value="Unassembled WGS sequence"/>
</dbReference>
<dbReference type="EMBL" id="LASW01000029">
    <property type="protein sequence ID" value="KKB99606.1"/>
    <property type="molecule type" value="Genomic_DNA"/>
</dbReference>
<dbReference type="RefSeq" id="WP_046189217.1">
    <property type="nucleotide sequence ID" value="NZ_JACKUJ010000020.1"/>
</dbReference>
<organism evidence="1 3">
    <name type="scientific">Mycolicibacter arupensis</name>
    <dbReference type="NCBI Taxonomy" id="342002"/>
    <lineage>
        <taxon>Bacteria</taxon>
        <taxon>Bacillati</taxon>
        <taxon>Actinomycetota</taxon>
        <taxon>Actinomycetes</taxon>
        <taxon>Mycobacteriales</taxon>
        <taxon>Mycobacteriaceae</taxon>
        <taxon>Mycolicibacter</taxon>
    </lineage>
</organism>
<evidence type="ECO:0000313" key="2">
    <source>
        <dbReference type="EMBL" id="OQZ93588.1"/>
    </source>
</evidence>
<accession>A0A0F5MY21</accession>
<reference evidence="2 4" key="3">
    <citation type="submission" date="2016-12" db="EMBL/GenBank/DDBJ databases">
        <title>The new phylogeny of genus Mycobacterium.</title>
        <authorList>
            <person name="Tortoli E."/>
            <person name="Trovato A."/>
            <person name="Cirillo D.M."/>
        </authorList>
    </citation>
    <scope>NUCLEOTIDE SEQUENCE [LARGE SCALE GENOMIC DNA]</scope>
    <source>
        <strain evidence="2 4">DSM 44942</strain>
    </source>
</reference>
<dbReference type="OrthoDB" id="4381973at2"/>